<dbReference type="AlphaFoldDB" id="A0A3N6M4A8"/>
<dbReference type="EMBL" id="REFZ01000034">
    <property type="protein sequence ID" value="RQG95314.1"/>
    <property type="molecule type" value="Genomic_DNA"/>
</dbReference>
<organism evidence="1 2">
    <name type="scientific">Natrarchaeobius chitinivorans</name>
    <dbReference type="NCBI Taxonomy" id="1679083"/>
    <lineage>
        <taxon>Archaea</taxon>
        <taxon>Methanobacteriati</taxon>
        <taxon>Methanobacteriota</taxon>
        <taxon>Stenosarchaea group</taxon>
        <taxon>Halobacteria</taxon>
        <taxon>Halobacteriales</taxon>
        <taxon>Natrialbaceae</taxon>
        <taxon>Natrarchaeobius</taxon>
    </lineage>
</organism>
<gene>
    <name evidence="1" type="ORF">EA472_21780</name>
</gene>
<proteinExistence type="predicted"/>
<keyword evidence="2" id="KW-1185">Reference proteome</keyword>
<evidence type="ECO:0000313" key="1">
    <source>
        <dbReference type="EMBL" id="RQG95314.1"/>
    </source>
</evidence>
<evidence type="ECO:0000313" key="2">
    <source>
        <dbReference type="Proteomes" id="UP000281431"/>
    </source>
</evidence>
<name>A0A3N6M4A8_NATCH</name>
<comment type="caution">
    <text evidence="1">The sequence shown here is derived from an EMBL/GenBank/DDBJ whole genome shotgun (WGS) entry which is preliminary data.</text>
</comment>
<accession>A0A3N6M4A8</accession>
<protein>
    <submittedName>
        <fullName evidence="1">Uncharacterized protein</fullName>
    </submittedName>
</protein>
<dbReference type="Proteomes" id="UP000281431">
    <property type="component" value="Unassembled WGS sequence"/>
</dbReference>
<reference evidence="1 2" key="1">
    <citation type="submission" date="2018-10" db="EMBL/GenBank/DDBJ databases">
        <title>Natrarchaeobius chitinivorans gen. nov., sp. nov., and Natrarchaeobius haloalkaliphilus sp. nov., alkaliphilic, chitin-utilizing haloarchaea from hypersaline alkaline lakes.</title>
        <authorList>
            <person name="Sorokin D.Y."/>
            <person name="Elcheninov A.G."/>
            <person name="Kostrikina N.A."/>
            <person name="Bale N.J."/>
            <person name="Sinninghe Damste J.S."/>
            <person name="Khijniak T.V."/>
            <person name="Kublanov I.V."/>
            <person name="Toshchakov S.V."/>
        </authorList>
    </citation>
    <scope>NUCLEOTIDE SEQUENCE [LARGE SCALE GENOMIC DNA]</scope>
    <source>
        <strain evidence="1 2">AArcht7</strain>
    </source>
</reference>
<sequence>MIDSQLVSVNLDIVIGNSERNRNRLLISNKRIKCLRVDKIIQWILQDCRKMNWSNIFQRSKDINDSHAWCYI</sequence>